<dbReference type="VEuPathDB" id="TrichDB:TRFO_07844"/>
<dbReference type="Proteomes" id="UP000179807">
    <property type="component" value="Unassembled WGS sequence"/>
</dbReference>
<dbReference type="PANTHER" id="PTHR47227">
    <property type="entry name" value="DNA-DIRECTED RNA POLYMERASE SUBUNIT K"/>
    <property type="match status" value="1"/>
</dbReference>
<gene>
    <name evidence="3" type="ORF">TRFO_07844</name>
</gene>
<dbReference type="GO" id="GO:0006366">
    <property type="term" value="P:transcription by RNA polymerase II"/>
    <property type="evidence" value="ECO:0007669"/>
    <property type="project" value="TreeGrafter"/>
</dbReference>
<sequence length="61" mass="6883">MQIAQGAPVQTDVEGEFTDPLLIAEEELRKGKTPLIIRRYLPDGTFEDVAVRLLKRSEKVT</sequence>
<dbReference type="SUPFAM" id="SSF63562">
    <property type="entry name" value="RPB6/omega subunit-like"/>
    <property type="match status" value="1"/>
</dbReference>
<dbReference type="GO" id="GO:0003677">
    <property type="term" value="F:DNA binding"/>
    <property type="evidence" value="ECO:0007669"/>
    <property type="project" value="InterPro"/>
</dbReference>
<accession>A0A1J4JTD6</accession>
<keyword evidence="2" id="KW-0804">Transcription</keyword>
<name>A0A1J4JTD6_9EUKA</name>
<dbReference type="GO" id="GO:0005736">
    <property type="term" value="C:RNA polymerase I complex"/>
    <property type="evidence" value="ECO:0007669"/>
    <property type="project" value="TreeGrafter"/>
</dbReference>
<reference evidence="3" key="1">
    <citation type="submission" date="2016-10" db="EMBL/GenBank/DDBJ databases">
        <authorList>
            <person name="Benchimol M."/>
            <person name="Almeida L.G."/>
            <person name="Vasconcelos A.T."/>
            <person name="Perreira-Neves A."/>
            <person name="Rosa I.A."/>
            <person name="Tasca T."/>
            <person name="Bogo M.R."/>
            <person name="de Souza W."/>
        </authorList>
    </citation>
    <scope>NUCLEOTIDE SEQUENCE [LARGE SCALE GENOMIC DNA]</scope>
    <source>
        <strain evidence="3">K</strain>
    </source>
</reference>
<evidence type="ECO:0000256" key="2">
    <source>
        <dbReference type="ARBA" id="ARBA00023163"/>
    </source>
</evidence>
<organism evidence="3 4">
    <name type="scientific">Tritrichomonas foetus</name>
    <dbReference type="NCBI Taxonomy" id="1144522"/>
    <lineage>
        <taxon>Eukaryota</taxon>
        <taxon>Metamonada</taxon>
        <taxon>Parabasalia</taxon>
        <taxon>Tritrichomonadida</taxon>
        <taxon>Tritrichomonadidae</taxon>
        <taxon>Tritrichomonas</taxon>
    </lineage>
</organism>
<dbReference type="GO" id="GO:0005666">
    <property type="term" value="C:RNA polymerase III complex"/>
    <property type="evidence" value="ECO:0007669"/>
    <property type="project" value="TreeGrafter"/>
</dbReference>
<dbReference type="GO" id="GO:0042797">
    <property type="term" value="P:tRNA transcription by RNA polymerase III"/>
    <property type="evidence" value="ECO:0007669"/>
    <property type="project" value="TreeGrafter"/>
</dbReference>
<proteinExistence type="predicted"/>
<dbReference type="OrthoDB" id="259769at2759"/>
<dbReference type="GO" id="GO:0006360">
    <property type="term" value="P:transcription by RNA polymerase I"/>
    <property type="evidence" value="ECO:0007669"/>
    <property type="project" value="TreeGrafter"/>
</dbReference>
<evidence type="ECO:0000256" key="1">
    <source>
        <dbReference type="ARBA" id="ARBA00022478"/>
    </source>
</evidence>
<dbReference type="EMBL" id="MLAK01000949">
    <property type="protein sequence ID" value="OHT00533.1"/>
    <property type="molecule type" value="Genomic_DNA"/>
</dbReference>
<dbReference type="PANTHER" id="PTHR47227:SF5">
    <property type="entry name" value="DNA-DIRECTED RNA POLYMERASES I, II, AND III SUBUNIT RPABC2"/>
    <property type="match status" value="1"/>
</dbReference>
<dbReference type="InterPro" id="IPR036161">
    <property type="entry name" value="RPB6/omega-like_sf"/>
</dbReference>
<dbReference type="InterPro" id="IPR006111">
    <property type="entry name" value="Rpo6/Rpb6"/>
</dbReference>
<protein>
    <submittedName>
        <fullName evidence="3">DNA-directed RNA polymerase subunit rpb6</fullName>
    </submittedName>
</protein>
<dbReference type="RefSeq" id="XP_068353669.1">
    <property type="nucleotide sequence ID" value="XM_068493937.1"/>
</dbReference>
<comment type="caution">
    <text evidence="3">The sequence shown here is derived from an EMBL/GenBank/DDBJ whole genome shotgun (WGS) entry which is preliminary data.</text>
</comment>
<keyword evidence="1 3" id="KW-0240">DNA-directed RNA polymerase</keyword>
<evidence type="ECO:0000313" key="4">
    <source>
        <dbReference type="Proteomes" id="UP000179807"/>
    </source>
</evidence>
<dbReference type="Gene3D" id="3.90.940.10">
    <property type="match status" value="1"/>
</dbReference>
<dbReference type="AlphaFoldDB" id="A0A1J4JTD6"/>
<keyword evidence="4" id="KW-1185">Reference proteome</keyword>
<dbReference type="GeneID" id="94828641"/>
<evidence type="ECO:0000313" key="3">
    <source>
        <dbReference type="EMBL" id="OHT00533.1"/>
    </source>
</evidence>
<dbReference type="GO" id="GO:0005665">
    <property type="term" value="C:RNA polymerase II, core complex"/>
    <property type="evidence" value="ECO:0007669"/>
    <property type="project" value="TreeGrafter"/>
</dbReference>
<dbReference type="PIRSF" id="PIRSF000778">
    <property type="entry name" value="RpoK/RPB6"/>
    <property type="match status" value="1"/>
</dbReference>
<dbReference type="GO" id="GO:0003899">
    <property type="term" value="F:DNA-directed RNA polymerase activity"/>
    <property type="evidence" value="ECO:0007669"/>
    <property type="project" value="InterPro"/>
</dbReference>